<dbReference type="GO" id="GO:0016787">
    <property type="term" value="F:hydrolase activity"/>
    <property type="evidence" value="ECO:0007669"/>
    <property type="project" value="UniProtKB-KW"/>
</dbReference>
<dbReference type="InterPro" id="IPR006680">
    <property type="entry name" value="Amidohydro-rel"/>
</dbReference>
<organism evidence="3 4">
    <name type="scientific">Leptospira idonii</name>
    <dbReference type="NCBI Taxonomy" id="1193500"/>
    <lineage>
        <taxon>Bacteria</taxon>
        <taxon>Pseudomonadati</taxon>
        <taxon>Spirochaetota</taxon>
        <taxon>Spirochaetia</taxon>
        <taxon>Leptospirales</taxon>
        <taxon>Leptospiraceae</taxon>
        <taxon>Leptospira</taxon>
    </lineage>
</organism>
<comment type="caution">
    <text evidence="3">The sequence shown here is derived from an EMBL/GenBank/DDBJ whole genome shotgun (WGS) entry which is preliminary data.</text>
</comment>
<proteinExistence type="predicted"/>
<keyword evidence="1" id="KW-0456">Lyase</keyword>
<dbReference type="InterPro" id="IPR032466">
    <property type="entry name" value="Metal_Hydrolase"/>
</dbReference>
<dbReference type="PANTHER" id="PTHR21240">
    <property type="entry name" value="2-AMINO-3-CARBOXYLMUCONATE-6-SEMIALDEHYDE DECARBOXYLASE"/>
    <property type="match status" value="1"/>
</dbReference>
<dbReference type="CDD" id="cd01292">
    <property type="entry name" value="metallo-dependent_hydrolases"/>
    <property type="match status" value="1"/>
</dbReference>
<accession>A0A4R9LUZ8</accession>
<dbReference type="PANTHER" id="PTHR21240:SF28">
    <property type="entry name" value="ISO-OROTATE DECARBOXYLASE (EUROFUNG)"/>
    <property type="match status" value="1"/>
</dbReference>
<evidence type="ECO:0000259" key="2">
    <source>
        <dbReference type="Pfam" id="PF04909"/>
    </source>
</evidence>
<evidence type="ECO:0000313" key="3">
    <source>
        <dbReference type="EMBL" id="TGN17712.1"/>
    </source>
</evidence>
<dbReference type="Pfam" id="PF04909">
    <property type="entry name" value="Amidohydro_2"/>
    <property type="match status" value="1"/>
</dbReference>
<dbReference type="Proteomes" id="UP000298058">
    <property type="component" value="Unassembled WGS sequence"/>
</dbReference>
<evidence type="ECO:0000256" key="1">
    <source>
        <dbReference type="ARBA" id="ARBA00023239"/>
    </source>
</evidence>
<dbReference type="InterPro" id="IPR032465">
    <property type="entry name" value="ACMSD"/>
</dbReference>
<keyword evidence="4" id="KW-1185">Reference proteome</keyword>
<dbReference type="OrthoDB" id="9771932at2"/>
<reference evidence="3" key="1">
    <citation type="journal article" date="2019" name="PLoS Negl. Trop. Dis.">
        <title>Revisiting the worldwide diversity of Leptospira species in the environment.</title>
        <authorList>
            <person name="Vincent A.T."/>
            <person name="Schiettekatte O."/>
            <person name="Bourhy P."/>
            <person name="Veyrier F.J."/>
            <person name="Picardeau M."/>
        </authorList>
    </citation>
    <scope>NUCLEOTIDE SEQUENCE [LARGE SCALE GENOMIC DNA]</scope>
    <source>
        <strain evidence="3">201300427</strain>
    </source>
</reference>
<evidence type="ECO:0000313" key="4">
    <source>
        <dbReference type="Proteomes" id="UP000298058"/>
    </source>
</evidence>
<dbReference type="EMBL" id="RQHW01000065">
    <property type="protein sequence ID" value="TGN17712.1"/>
    <property type="molecule type" value="Genomic_DNA"/>
</dbReference>
<keyword evidence="3" id="KW-0378">Hydrolase</keyword>
<protein>
    <submittedName>
        <fullName evidence="3">Amidohydrolase</fullName>
    </submittedName>
</protein>
<dbReference type="Gene3D" id="3.20.20.140">
    <property type="entry name" value="Metal-dependent hydrolases"/>
    <property type="match status" value="1"/>
</dbReference>
<gene>
    <name evidence="3" type="ORF">EHS15_16160</name>
</gene>
<dbReference type="GO" id="GO:0016831">
    <property type="term" value="F:carboxy-lyase activity"/>
    <property type="evidence" value="ECO:0007669"/>
    <property type="project" value="InterPro"/>
</dbReference>
<dbReference type="AlphaFoldDB" id="A0A4R9LUZ8"/>
<dbReference type="SUPFAM" id="SSF51556">
    <property type="entry name" value="Metallo-dependent hydrolases"/>
    <property type="match status" value="1"/>
</dbReference>
<sequence>MHPSSDLLPCFACFHGETGEVSPSNSEEQRLLSPFPWKEKGVFPPLLDEENPPHLNLLKKLNIPYLFDIHCHFFPEVVMKLIWKWFDKVGWAIAYRYAEEERVLRLHKNGFKRFTTLNYAHKPDMAESLNDWIHSHWRNWEGAVPFGTFYPEEGVETYVKKAVEEYGFLGFKLHCEVSKLDLNRKELKQTFRYLESVSIPLVIHTGNAPLPGDFTGISHFLPFMQTYPDLKVIVAHMGAREISEYAELIGSYRNLYLDTTMVFVDFLATGENVDSWLFLLEKYQNRILFGSDFPNIPYNLSHPVMKILEAKISDEAKRKVLWKNAEDLFPIM</sequence>
<feature type="domain" description="Amidohydrolase-related" evidence="2">
    <location>
        <begin position="68"/>
        <end position="331"/>
    </location>
</feature>
<name>A0A4R9LUZ8_9LEPT</name>
<dbReference type="GO" id="GO:0019748">
    <property type="term" value="P:secondary metabolic process"/>
    <property type="evidence" value="ECO:0007669"/>
    <property type="project" value="TreeGrafter"/>
</dbReference>
<dbReference type="GO" id="GO:0005737">
    <property type="term" value="C:cytoplasm"/>
    <property type="evidence" value="ECO:0007669"/>
    <property type="project" value="TreeGrafter"/>
</dbReference>